<dbReference type="GO" id="GO:0005774">
    <property type="term" value="C:vacuolar membrane"/>
    <property type="evidence" value="ECO:0007669"/>
    <property type="project" value="TreeGrafter"/>
</dbReference>
<evidence type="ECO:0000256" key="2">
    <source>
        <dbReference type="SAM" id="MobiDB-lite"/>
    </source>
</evidence>
<name>A5DQL3_PICGU</name>
<dbReference type="GO" id="GO:0034198">
    <property type="term" value="P:cellular response to amino acid starvation"/>
    <property type="evidence" value="ECO:0007669"/>
    <property type="project" value="EnsemblFungi"/>
</dbReference>
<dbReference type="PANTHER" id="PTHR12991:SF10">
    <property type="entry name" value="GATOR COMPLEX PROTEIN NPRL2"/>
    <property type="match status" value="1"/>
</dbReference>
<dbReference type="HOGENOM" id="CLU_014995_3_0_1"/>
<evidence type="ECO:0000313" key="4">
    <source>
        <dbReference type="Proteomes" id="UP000001997"/>
    </source>
</evidence>
<proteinExistence type="inferred from homology"/>
<dbReference type="VEuPathDB" id="FungiDB:PGUG_05564"/>
<evidence type="ECO:0008006" key="5">
    <source>
        <dbReference type="Google" id="ProtNLM"/>
    </source>
</evidence>
<comment type="similarity">
    <text evidence="1">Belongs to the NPR2 family.</text>
</comment>
<reference evidence="3 4" key="1">
    <citation type="journal article" date="2009" name="Nature">
        <title>Evolution of pathogenicity and sexual reproduction in eight Candida genomes.</title>
        <authorList>
            <person name="Butler G."/>
            <person name="Rasmussen M.D."/>
            <person name="Lin M.F."/>
            <person name="Santos M.A."/>
            <person name="Sakthikumar S."/>
            <person name="Munro C.A."/>
            <person name="Rheinbay E."/>
            <person name="Grabherr M."/>
            <person name="Forche A."/>
            <person name="Reedy J.L."/>
            <person name="Agrafioti I."/>
            <person name="Arnaud M.B."/>
            <person name="Bates S."/>
            <person name="Brown A.J."/>
            <person name="Brunke S."/>
            <person name="Costanzo M.C."/>
            <person name="Fitzpatrick D.A."/>
            <person name="de Groot P.W."/>
            <person name="Harris D."/>
            <person name="Hoyer L.L."/>
            <person name="Hube B."/>
            <person name="Klis F.M."/>
            <person name="Kodira C."/>
            <person name="Lennard N."/>
            <person name="Logue M.E."/>
            <person name="Martin R."/>
            <person name="Neiman A.M."/>
            <person name="Nikolaou E."/>
            <person name="Quail M.A."/>
            <person name="Quinn J."/>
            <person name="Santos M.C."/>
            <person name="Schmitzberger F.F."/>
            <person name="Sherlock G."/>
            <person name="Shah P."/>
            <person name="Silverstein K.A."/>
            <person name="Skrzypek M.S."/>
            <person name="Soll D."/>
            <person name="Staggs R."/>
            <person name="Stansfield I."/>
            <person name="Stumpf M.P."/>
            <person name="Sudbery P.E."/>
            <person name="Srikantha T."/>
            <person name="Zeng Q."/>
            <person name="Berman J."/>
            <person name="Berriman M."/>
            <person name="Heitman J."/>
            <person name="Gow N.A."/>
            <person name="Lorenz M.C."/>
            <person name="Birren B.W."/>
            <person name="Kellis M."/>
            <person name="Cuomo C.A."/>
        </authorList>
    </citation>
    <scope>NUCLEOTIDE SEQUENCE [LARGE SCALE GENOMIC DNA]</scope>
    <source>
        <strain evidence="4">ATCC 6260 / CBS 566 / DSM 6381 / JCM 1539 / NBRC 10279 / NRRL Y-324</strain>
    </source>
</reference>
<dbReference type="RefSeq" id="XP_001482544.2">
    <property type="nucleotide sequence ID" value="XM_001482494.1"/>
</dbReference>
<dbReference type="AlphaFoldDB" id="A5DQL3"/>
<dbReference type="InterPro" id="IPR009348">
    <property type="entry name" value="NPR2-like"/>
</dbReference>
<dbReference type="GO" id="GO:0010508">
    <property type="term" value="P:positive regulation of autophagy"/>
    <property type="evidence" value="ECO:0007669"/>
    <property type="project" value="EnsemblFungi"/>
</dbReference>
<accession>A5DQL3</accession>
<dbReference type="GO" id="GO:0006995">
    <property type="term" value="P:cellular response to nitrogen starvation"/>
    <property type="evidence" value="ECO:0007669"/>
    <property type="project" value="EnsemblFungi"/>
</dbReference>
<dbReference type="Proteomes" id="UP000001997">
    <property type="component" value="Unassembled WGS sequence"/>
</dbReference>
<dbReference type="GO" id="GO:1904262">
    <property type="term" value="P:negative regulation of TORC1 signaling"/>
    <property type="evidence" value="ECO:0007669"/>
    <property type="project" value="EnsemblFungi"/>
</dbReference>
<dbReference type="GO" id="GO:0009410">
    <property type="term" value="P:response to xenobiotic stimulus"/>
    <property type="evidence" value="ECO:0007669"/>
    <property type="project" value="EnsemblFungi"/>
</dbReference>
<dbReference type="FunCoup" id="A5DQL3">
    <property type="interactions" value="203"/>
</dbReference>
<organism evidence="3 4">
    <name type="scientific">Meyerozyma guilliermondii (strain ATCC 6260 / CBS 566 / DSM 6381 / JCM 1539 / NBRC 10279 / NRRL Y-324)</name>
    <name type="common">Yeast</name>
    <name type="synonym">Candida guilliermondii</name>
    <dbReference type="NCBI Taxonomy" id="294746"/>
    <lineage>
        <taxon>Eukaryota</taxon>
        <taxon>Fungi</taxon>
        <taxon>Dikarya</taxon>
        <taxon>Ascomycota</taxon>
        <taxon>Saccharomycotina</taxon>
        <taxon>Pichiomycetes</taxon>
        <taxon>Debaryomycetaceae</taxon>
        <taxon>Meyerozyma</taxon>
    </lineage>
</organism>
<dbReference type="STRING" id="294746.A5DQL3"/>
<dbReference type="InParanoid" id="A5DQL3"/>
<dbReference type="eggNOG" id="KOG3789">
    <property type="taxonomic scope" value="Eukaryota"/>
</dbReference>
<sequence>MNSGFEPITAVFYSVFHPTEGTKIVHQVPDVISRDQPSLFDFDAVRNYVIPKPQLCNKLVSFKIGRYRVMGYPVNIENTDYARNSFTFNFCFVFPYDSDTTPYESAVRRMGRMFRVLEEQNFSLSKQDPAFFKDNRAHLDRADTTETTPGYARTARITLSSIESLINQIFSDLNNYSECCIPLDSANSVDIKLFPILPAPVNLKGHQVPISTVKLGLMVDVNWDPTMVKILPFINGVNSVRKISRLADADYILTKQCLQHLLYYRCIEILDIFQFSNIYAPTNNISRFLTVPDIAEDCQAYIVTDSGERLADLPTGSMENSASGVSSVVGSAPLQRSSEASPVSTFNSVSPLARTSYFSSSSATTAKPRTIHVPSKATLFYLYRSLNQGQTIREWYVQHRKQLQFIDVRRFITFGVLRGLIYRVHSYPISDPLVKAIESDTLQELDEAMKEKIEKLKERTKSNSHVNNPRVVRTPTTTTLETTLKTEPSTPSGNPRRRVSFNYNVQRHPKHEVIPESDISSSHTESETSSDEPWSSHRIRQDIDDTKNVFKLLKGFQNFDAICTELQKPRSEVEMLIETLGSSHLVNG</sequence>
<evidence type="ECO:0000313" key="3">
    <source>
        <dbReference type="EMBL" id="EDK41466.2"/>
    </source>
</evidence>
<dbReference type="GO" id="GO:2000785">
    <property type="term" value="P:regulation of autophagosome assembly"/>
    <property type="evidence" value="ECO:0007669"/>
    <property type="project" value="EnsemblFungi"/>
</dbReference>
<dbReference type="GO" id="GO:0015840">
    <property type="term" value="P:urea transport"/>
    <property type="evidence" value="ECO:0007669"/>
    <property type="project" value="EnsemblFungi"/>
</dbReference>
<dbReference type="GO" id="GO:0005096">
    <property type="term" value="F:GTPase activator activity"/>
    <property type="evidence" value="ECO:0007669"/>
    <property type="project" value="TreeGrafter"/>
</dbReference>
<protein>
    <recommendedName>
        <fullName evidence="5">Nitrogen permease regulator 2</fullName>
    </recommendedName>
</protein>
<feature type="compositionally biased region" description="Low complexity" evidence="2">
    <location>
        <begin position="469"/>
        <end position="492"/>
    </location>
</feature>
<feature type="region of interest" description="Disordered" evidence="2">
    <location>
        <begin position="457"/>
        <end position="539"/>
    </location>
</feature>
<evidence type="ECO:0000256" key="1">
    <source>
        <dbReference type="ARBA" id="ARBA00008433"/>
    </source>
</evidence>
<dbReference type="PANTHER" id="PTHR12991">
    <property type="entry name" value="NITROGEN PERMEASE REGULATOR 2/TUMOR SUPPRESSOR CANDIDATE 4"/>
    <property type="match status" value="1"/>
</dbReference>
<dbReference type="OrthoDB" id="338854at2759"/>
<dbReference type="EMBL" id="CH408161">
    <property type="protein sequence ID" value="EDK41466.2"/>
    <property type="molecule type" value="Genomic_DNA"/>
</dbReference>
<dbReference type="GO" id="GO:1990130">
    <property type="term" value="C:GATOR1 complex"/>
    <property type="evidence" value="ECO:0007669"/>
    <property type="project" value="EnsemblFungi"/>
</dbReference>
<dbReference type="Pfam" id="PF06218">
    <property type="entry name" value="NPR2"/>
    <property type="match status" value="1"/>
</dbReference>
<gene>
    <name evidence="3" type="ORF">PGUG_05564</name>
</gene>
<dbReference type="OMA" id="IDVNWDP"/>
<dbReference type="GeneID" id="5124438"/>
<dbReference type="GO" id="GO:0015824">
    <property type="term" value="P:proline transport"/>
    <property type="evidence" value="ECO:0007669"/>
    <property type="project" value="EnsemblFungi"/>
</dbReference>
<keyword evidence="4" id="KW-1185">Reference proteome</keyword>
<dbReference type="KEGG" id="pgu:PGUG_05564"/>